<feature type="compositionally biased region" description="Polar residues" evidence="1">
    <location>
        <begin position="11"/>
        <end position="20"/>
    </location>
</feature>
<feature type="compositionally biased region" description="Basic and acidic residues" evidence="1">
    <location>
        <begin position="211"/>
        <end position="224"/>
    </location>
</feature>
<sequence length="236" mass="25938">MNPESPVGGNMSRTSSAVPANQRHSQRYEMVSFWTWFLYGRSSTSGLGVLRIPPGYQRVVDRWLLLHVANGLIVAGFVDVPLADAAKTVLLPLAGVFVGVSFAWGANANSLLQSPENEEMARRRGGIEEYAYTFQLAMLVILSSLVLWGLAGLEVFDRTWSTDVDAAAYRAVEFVFYTTVSLTLRESWHVALGAQMLLLTRVYIRGNKESLSPREGEIADEAKSSDAMAGEQSKLS</sequence>
<organism evidence="3 4">
    <name type="scientific">Nannocystis bainbridge</name>
    <dbReference type="NCBI Taxonomy" id="2995303"/>
    <lineage>
        <taxon>Bacteria</taxon>
        <taxon>Pseudomonadati</taxon>
        <taxon>Myxococcota</taxon>
        <taxon>Polyangia</taxon>
        <taxon>Nannocystales</taxon>
        <taxon>Nannocystaceae</taxon>
        <taxon>Nannocystis</taxon>
    </lineage>
</organism>
<keyword evidence="2" id="KW-1133">Transmembrane helix</keyword>
<evidence type="ECO:0000313" key="4">
    <source>
        <dbReference type="Proteomes" id="UP001221686"/>
    </source>
</evidence>
<evidence type="ECO:0000256" key="2">
    <source>
        <dbReference type="SAM" id="Phobius"/>
    </source>
</evidence>
<gene>
    <name evidence="3" type="ORF">POL25_43060</name>
</gene>
<keyword evidence="2" id="KW-0812">Transmembrane</keyword>
<comment type="caution">
    <text evidence="3">The sequence shown here is derived from an EMBL/GenBank/DDBJ whole genome shotgun (WGS) entry which is preliminary data.</text>
</comment>
<feature type="region of interest" description="Disordered" evidence="1">
    <location>
        <begin position="1"/>
        <end position="20"/>
    </location>
</feature>
<keyword evidence="4" id="KW-1185">Reference proteome</keyword>
<accession>A0ABT5ECZ3</accession>
<keyword evidence="2" id="KW-0472">Membrane</keyword>
<dbReference type="EMBL" id="JAQNDL010000005">
    <property type="protein sequence ID" value="MDC0723742.1"/>
    <property type="molecule type" value="Genomic_DNA"/>
</dbReference>
<feature type="transmembrane region" description="Helical" evidence="2">
    <location>
        <begin position="64"/>
        <end position="83"/>
    </location>
</feature>
<protein>
    <submittedName>
        <fullName evidence="3">Uncharacterized protein</fullName>
    </submittedName>
</protein>
<evidence type="ECO:0000256" key="1">
    <source>
        <dbReference type="SAM" id="MobiDB-lite"/>
    </source>
</evidence>
<dbReference type="RefSeq" id="WP_272092288.1">
    <property type="nucleotide sequence ID" value="NZ_JAQNDL010000005.1"/>
</dbReference>
<evidence type="ECO:0000313" key="3">
    <source>
        <dbReference type="EMBL" id="MDC0723742.1"/>
    </source>
</evidence>
<feature type="region of interest" description="Disordered" evidence="1">
    <location>
        <begin position="211"/>
        <end position="236"/>
    </location>
</feature>
<feature type="transmembrane region" description="Helical" evidence="2">
    <location>
        <begin position="130"/>
        <end position="151"/>
    </location>
</feature>
<reference evidence="3 4" key="1">
    <citation type="submission" date="2022-11" db="EMBL/GenBank/DDBJ databases">
        <title>Minimal conservation of predation-associated metabolite biosynthetic gene clusters underscores biosynthetic potential of Myxococcota including descriptions for ten novel species: Archangium lansinium sp. nov., Myxococcus landrumus sp. nov., Nannocystis bai.</title>
        <authorList>
            <person name="Ahearne A."/>
            <person name="Stevens C."/>
            <person name="Dowd S."/>
        </authorList>
    </citation>
    <scope>NUCLEOTIDE SEQUENCE [LARGE SCALE GENOMIC DNA]</scope>
    <source>
        <strain evidence="3 4">BB15-2</strain>
    </source>
</reference>
<feature type="transmembrane region" description="Helical" evidence="2">
    <location>
        <begin position="89"/>
        <end position="109"/>
    </location>
</feature>
<proteinExistence type="predicted"/>
<dbReference type="Proteomes" id="UP001221686">
    <property type="component" value="Unassembled WGS sequence"/>
</dbReference>
<name>A0ABT5ECZ3_9BACT</name>